<gene>
    <name evidence="3" type="ORF">ACFFIX_18975</name>
</gene>
<comment type="caution">
    <text evidence="3">The sequence shown here is derived from an EMBL/GenBank/DDBJ whole genome shotgun (WGS) entry which is preliminary data.</text>
</comment>
<dbReference type="InterPro" id="IPR039422">
    <property type="entry name" value="MarR/SlyA-like"/>
</dbReference>
<dbReference type="PANTHER" id="PTHR33164:SF58">
    <property type="entry name" value="DNA-BINDING TRANSCRIPTIONAL REPRESSOR SCOC"/>
    <property type="match status" value="1"/>
</dbReference>
<accession>A0ABV6GIG9</accession>
<evidence type="ECO:0000313" key="4">
    <source>
        <dbReference type="Proteomes" id="UP001589854"/>
    </source>
</evidence>
<dbReference type="PROSITE" id="PS50995">
    <property type="entry name" value="HTH_MARR_2"/>
    <property type="match status" value="1"/>
</dbReference>
<proteinExistence type="predicted"/>
<dbReference type="InterPro" id="IPR036390">
    <property type="entry name" value="WH_DNA-bd_sf"/>
</dbReference>
<reference evidence="3 4" key="1">
    <citation type="submission" date="2024-09" db="EMBL/GenBank/DDBJ databases">
        <authorList>
            <person name="Sun Q."/>
            <person name="Mori K."/>
        </authorList>
    </citation>
    <scope>NUCLEOTIDE SEQUENCE [LARGE SCALE GENOMIC DNA]</scope>
    <source>
        <strain evidence="3 4">CCM 7228</strain>
    </source>
</reference>
<dbReference type="RefSeq" id="WP_378936823.1">
    <property type="nucleotide sequence ID" value="NZ_JBHLVO010000021.1"/>
</dbReference>
<evidence type="ECO:0000256" key="1">
    <source>
        <dbReference type="ARBA" id="ARBA00023125"/>
    </source>
</evidence>
<dbReference type="SUPFAM" id="SSF46785">
    <property type="entry name" value="Winged helix' DNA-binding domain"/>
    <property type="match status" value="1"/>
</dbReference>
<feature type="domain" description="HTH marR-type" evidence="2">
    <location>
        <begin position="13"/>
        <end position="157"/>
    </location>
</feature>
<dbReference type="Proteomes" id="UP001589854">
    <property type="component" value="Unassembled WGS sequence"/>
</dbReference>
<dbReference type="Pfam" id="PF01047">
    <property type="entry name" value="MarR"/>
    <property type="match status" value="1"/>
</dbReference>
<sequence length="178" mass="21301">MRETFDDYTIKESLFFSLRMMQLSKALWKTIEKDWQQWINPYDLTINEHHILWIIYYLKDASISEIAKLGVMHVSTAFNFSKKLEIRGYLQFSKKENDMRNTYIQLTEKGEELVLSIFKAYEPLQNTVFKGSLPLHHLHGKFPDFIEMMTIVRSIYGNDFMKMFEYSFDNIEKPIENA</sequence>
<keyword evidence="4" id="KW-1185">Reference proteome</keyword>
<protein>
    <submittedName>
        <fullName evidence="3">HTH-type transcriptional regulator Hpr</fullName>
    </submittedName>
</protein>
<keyword evidence="1" id="KW-0238">DNA-binding</keyword>
<evidence type="ECO:0000259" key="2">
    <source>
        <dbReference type="PROSITE" id="PS50995"/>
    </source>
</evidence>
<dbReference type="InterPro" id="IPR036388">
    <property type="entry name" value="WH-like_DNA-bd_sf"/>
</dbReference>
<dbReference type="PANTHER" id="PTHR33164">
    <property type="entry name" value="TRANSCRIPTIONAL REGULATOR, MARR FAMILY"/>
    <property type="match status" value="1"/>
</dbReference>
<dbReference type="SMART" id="SM00347">
    <property type="entry name" value="HTH_MARR"/>
    <property type="match status" value="1"/>
</dbReference>
<dbReference type="NCBIfam" id="NF010349">
    <property type="entry name" value="PRK13777.1"/>
    <property type="match status" value="1"/>
</dbReference>
<dbReference type="InterPro" id="IPR000835">
    <property type="entry name" value="HTH_MarR-typ"/>
</dbReference>
<dbReference type="EMBL" id="JBHLVO010000021">
    <property type="protein sequence ID" value="MFC0273483.1"/>
    <property type="molecule type" value="Genomic_DNA"/>
</dbReference>
<organism evidence="3 4">
    <name type="scientific">Metabacillus herbersteinensis</name>
    <dbReference type="NCBI Taxonomy" id="283816"/>
    <lineage>
        <taxon>Bacteria</taxon>
        <taxon>Bacillati</taxon>
        <taxon>Bacillota</taxon>
        <taxon>Bacilli</taxon>
        <taxon>Bacillales</taxon>
        <taxon>Bacillaceae</taxon>
        <taxon>Metabacillus</taxon>
    </lineage>
</organism>
<evidence type="ECO:0000313" key="3">
    <source>
        <dbReference type="EMBL" id="MFC0273483.1"/>
    </source>
</evidence>
<name>A0ABV6GIG9_9BACI</name>
<dbReference type="Gene3D" id="1.10.10.10">
    <property type="entry name" value="Winged helix-like DNA-binding domain superfamily/Winged helix DNA-binding domain"/>
    <property type="match status" value="1"/>
</dbReference>